<evidence type="ECO:0000256" key="6">
    <source>
        <dbReference type="ARBA" id="ARBA00040070"/>
    </source>
</evidence>
<evidence type="ECO:0000256" key="9">
    <source>
        <dbReference type="SAM" id="Phobius"/>
    </source>
</evidence>
<feature type="region of interest" description="Disordered" evidence="8">
    <location>
        <begin position="1006"/>
        <end position="1057"/>
    </location>
</feature>
<comment type="caution">
    <text evidence="12">The sequence shown here is derived from an EMBL/GenBank/DDBJ whole genome shotgun (WGS) entry which is preliminary data.</text>
</comment>
<feature type="non-terminal residue" evidence="12">
    <location>
        <position position="1614"/>
    </location>
</feature>
<feature type="compositionally biased region" description="Basic residues" evidence="8">
    <location>
        <begin position="7"/>
        <end position="27"/>
    </location>
</feature>
<dbReference type="InterPro" id="IPR039761">
    <property type="entry name" value="Bms1/Tsr1"/>
</dbReference>
<keyword evidence="9" id="KW-0472">Membrane</keyword>
<feature type="domain" description="Bms1-type G" evidence="11">
    <location>
        <begin position="76"/>
        <end position="228"/>
    </location>
</feature>
<feature type="compositionally biased region" description="Basic and acidic residues" evidence="8">
    <location>
        <begin position="1177"/>
        <end position="1227"/>
    </location>
</feature>
<keyword evidence="3" id="KW-0539">Nucleus</keyword>
<dbReference type="SMART" id="SM01362">
    <property type="entry name" value="DUF663"/>
    <property type="match status" value="1"/>
</dbReference>
<feature type="transmembrane region" description="Helical" evidence="9">
    <location>
        <begin position="810"/>
        <end position="832"/>
    </location>
</feature>
<dbReference type="Pfam" id="PF08142">
    <property type="entry name" value="AARP2CN"/>
    <property type="match status" value="1"/>
</dbReference>
<sequence length="1614" mass="186677">MAGGHRSVLKQKNKAHNHGKHRSKRNLKRESHGKVNVKELTKEKKMKEILRSEASQKRMSERGEAFDQRRGAATAPPRLVAIVSLHKAVNTSEIEHLLQEADDSAVYHSDNGMLHVSASKLKNRMCFYTPVYGELQALLDATKVADIILFVVGPSGMDQYGLHCLTCIMGQGLPANGLLNLSKKKLSNAKKKIEKQFEKSFPGTKLRNIDSWQDAQALWRMLANLALKEVHFRDSRPFLIAEKIEFEANYSNEAGDETERETLGTLKLTGYLRGKSLDVNKLIHLPGWGDFQMSQIDQLEDPHPLVVKGNKDRRKKGEVGDEEMKEEKVKRFCLAKATNSETLQSEVIPDEMDQEQTWPTAEELGEDKVVKVKRLKGISDYQSNWIEGLEDDKADNDSDDSSDSDEEMGDEMNAEAKVPAGSDAYDADQDDNLDTITETEVDENENYDDQIDLDEEKKMYELRKQERLHVHFPDEVDTPVDIPARTRFARYRGMDSFQTTVWDPNDCLPYDYARIYRVTKHNYKLLRKISMRVSEDDDQDGNLLAENGNYITVYVKNVPKSCSESYKSGVPATLYGLFSNEQKMTLISTLISRESHFKAPVKAKDPLIFQIGFRRFVACPIFSEHSLQNKFKMERFLPQQGFIVASMYAPIMFAPAPVLVFRENIMQKCDLVAKGSLLPLDTNRIVIKRVVLSGAPFKINKRSVVVRYMFFNREDIDFYKPIELKTKYGKRGHIKQALGTHGHMKCTFNGQLKSEDTILLHLYKRVYPKWSYCSSCVQILPPHIDQTMQDSDDEVDDEDMEKEEKSGKDWLTVAILLSLDALTSTAIHIMSFPGRAPMGMPGMAPRMMAPGFAFAPMTAMPGMNSMMPMQMGMMTPMMRPMNMMPTQMPPMSMQQPMKQNKLVPQEIPKSDSKEEKPPVTTVFVGNISERAPDMMIKQMLQRCGNVLSWKRVQGASGKLQAFGFCEYEDPEATLRCIRLLNEWQIADKKLMVKVDTKTKTLLDDYRKKKVGSESTEKKETAENGEKKDEKEEVQIKKEEEVKEEIPEDLDEDSKREDRVASAGLEAIMREYAFELAKEPIKLAEQTPEKEKTLPKKDKELLLHAKDTGFEDMEMEDEKREIINREINKFRDRHKILLNGKLPRPMHKYYQSAGGGKCLDNMFTLDLIAALDDDEDKEKESKDRERNMLREREQRRQEEKRHRERLDRLRDQRDREVTRDTRDRDRASTRISRSRSRSSSPPPSRSRKRSRSREMTSRDRSRERRKEKEIEEEEEAYERRKLEKKLREKEAAYQERLKNWESRERKKSREYEKENEREDERKAEEAREARRLKEFLEDYDDLRDDPKFYKGSGLMRRLKEREKEKELDNRDRQREKEEFEEIKRKLFDEGHPDAETEVARMEREREEHLQPRLHLQEIKQPLQKAMVVESDSEAEQPPEPEKPVEESPKPQRSHYQRPLNPPEPKHSPSLSTSPISTDSRVSAPGLFMDETSQSSLPGVQAVSRPSEESVTASRIRSVPTASPDPTSLSGTITQIDAKRKKLTMADVFNQDDDDNMEPKKRKLIPIDYDDDKSMSGDKKATAEEKRQKIKQLIESIPTAKEELYAYTVDWDIVDQ</sequence>
<feature type="region of interest" description="Disordered" evidence="8">
    <location>
        <begin position="387"/>
        <end position="430"/>
    </location>
</feature>
<feature type="region of interest" description="Disordered" evidence="8">
    <location>
        <begin position="1341"/>
        <end position="1530"/>
    </location>
</feature>
<keyword evidence="2" id="KW-0690">Ribosome biogenesis</keyword>
<dbReference type="PROSITE" id="PS50102">
    <property type="entry name" value="RRM"/>
    <property type="match status" value="1"/>
</dbReference>
<feature type="domain" description="RRM" evidence="10">
    <location>
        <begin position="920"/>
        <end position="997"/>
    </location>
</feature>
<evidence type="ECO:0000256" key="4">
    <source>
        <dbReference type="ARBA" id="ARBA00037087"/>
    </source>
</evidence>
<dbReference type="SMART" id="SM00360">
    <property type="entry name" value="RRM"/>
    <property type="match status" value="1"/>
</dbReference>
<comment type="function">
    <text evidence="4">Required during maturation of the 40S ribosomal subunit in the nucleolus.</text>
</comment>
<dbReference type="SUPFAM" id="SSF54928">
    <property type="entry name" value="RNA-binding domain, RBD"/>
    <property type="match status" value="1"/>
</dbReference>
<comment type="subcellular location">
    <subcellularLocation>
        <location evidence="1">Nucleus</location>
        <location evidence="1">Nucleolus</location>
    </subcellularLocation>
</comment>
<organism evidence="12 13">
    <name type="scientific">Biomphalaria pfeifferi</name>
    <name type="common">Bloodfluke planorb</name>
    <name type="synonym">Freshwater snail</name>
    <dbReference type="NCBI Taxonomy" id="112525"/>
    <lineage>
        <taxon>Eukaryota</taxon>
        <taxon>Metazoa</taxon>
        <taxon>Spiralia</taxon>
        <taxon>Lophotrochozoa</taxon>
        <taxon>Mollusca</taxon>
        <taxon>Gastropoda</taxon>
        <taxon>Heterobranchia</taxon>
        <taxon>Euthyneura</taxon>
        <taxon>Panpulmonata</taxon>
        <taxon>Hygrophila</taxon>
        <taxon>Lymnaeoidea</taxon>
        <taxon>Planorbidae</taxon>
        <taxon>Biomphalaria</taxon>
    </lineage>
</organism>
<gene>
    <name evidence="12" type="ORF">Bpfe_023380</name>
</gene>
<evidence type="ECO:0000313" key="13">
    <source>
        <dbReference type="Proteomes" id="UP001233172"/>
    </source>
</evidence>
<feature type="transmembrane region" description="Helical" evidence="9">
    <location>
        <begin position="641"/>
        <end position="661"/>
    </location>
</feature>
<dbReference type="CDD" id="cd12446">
    <property type="entry name" value="RRM_RBM25"/>
    <property type="match status" value="1"/>
</dbReference>
<feature type="compositionally biased region" description="Polar residues" evidence="8">
    <location>
        <begin position="1507"/>
        <end position="1530"/>
    </location>
</feature>
<dbReference type="InterPro" id="IPR030387">
    <property type="entry name" value="G_Bms1/Tsr1_dom"/>
</dbReference>
<dbReference type="InterPro" id="IPR012948">
    <property type="entry name" value="AARP2CN"/>
</dbReference>
<keyword evidence="9" id="KW-0812">Transmembrane</keyword>
<feature type="compositionally biased region" description="Acidic residues" evidence="8">
    <location>
        <begin position="388"/>
        <end position="413"/>
    </location>
</feature>
<evidence type="ECO:0000256" key="1">
    <source>
        <dbReference type="ARBA" id="ARBA00004604"/>
    </source>
</evidence>
<feature type="compositionally biased region" description="Basic and acidic residues" evidence="8">
    <location>
        <begin position="1276"/>
        <end position="1325"/>
    </location>
</feature>
<evidence type="ECO:0000256" key="2">
    <source>
        <dbReference type="ARBA" id="ARBA00022517"/>
    </source>
</evidence>
<feature type="region of interest" description="Disordered" evidence="8">
    <location>
        <begin position="1"/>
        <end position="72"/>
    </location>
</feature>
<dbReference type="SMART" id="SM00785">
    <property type="entry name" value="AARP2CN"/>
    <property type="match status" value="1"/>
</dbReference>
<feature type="compositionally biased region" description="Basic and acidic residues" evidence="8">
    <location>
        <begin position="1438"/>
        <end position="1448"/>
    </location>
</feature>
<feature type="compositionally biased region" description="Polar residues" evidence="8">
    <location>
        <begin position="1467"/>
        <end position="1479"/>
    </location>
</feature>
<evidence type="ECO:0000256" key="3">
    <source>
        <dbReference type="ARBA" id="ARBA00023242"/>
    </source>
</evidence>
<keyword evidence="7" id="KW-0694">RNA-binding</keyword>
<feature type="compositionally biased region" description="Basic and acidic residues" evidence="8">
    <location>
        <begin position="1251"/>
        <end position="1268"/>
    </location>
</feature>
<feature type="compositionally biased region" description="Basic and acidic residues" evidence="8">
    <location>
        <begin position="1570"/>
        <end position="1583"/>
    </location>
</feature>
<dbReference type="GO" id="GO:0005525">
    <property type="term" value="F:GTP binding"/>
    <property type="evidence" value="ECO:0007669"/>
    <property type="project" value="TreeGrafter"/>
</dbReference>
<evidence type="ECO:0000313" key="12">
    <source>
        <dbReference type="EMBL" id="KAK0047249.1"/>
    </source>
</evidence>
<evidence type="ECO:0000256" key="8">
    <source>
        <dbReference type="SAM" id="MobiDB-lite"/>
    </source>
</evidence>
<dbReference type="GO" id="GO:0030688">
    <property type="term" value="C:preribosome, small subunit precursor"/>
    <property type="evidence" value="ECO:0007669"/>
    <property type="project" value="TreeGrafter"/>
</dbReference>
<dbReference type="InterPro" id="IPR007034">
    <property type="entry name" value="BMS1_TSR1_C"/>
</dbReference>
<comment type="similarity">
    <text evidence="5">Belongs to the TRAFAC class translation factor GTPase superfamily. Bms1-like GTPase family. TSR1 subfamily.</text>
</comment>
<feature type="region of interest" description="Disordered" evidence="8">
    <location>
        <begin position="1548"/>
        <end position="1583"/>
    </location>
</feature>
<dbReference type="Proteomes" id="UP001233172">
    <property type="component" value="Unassembled WGS sequence"/>
</dbReference>
<dbReference type="Pfam" id="PF00076">
    <property type="entry name" value="RRM_1"/>
    <property type="match status" value="1"/>
</dbReference>
<dbReference type="GO" id="GO:0005730">
    <property type="term" value="C:nucleolus"/>
    <property type="evidence" value="ECO:0007669"/>
    <property type="project" value="UniProtKB-SubCell"/>
</dbReference>
<feature type="compositionally biased region" description="Basic and acidic residues" evidence="8">
    <location>
        <begin position="28"/>
        <end position="70"/>
    </location>
</feature>
<dbReference type="EMBL" id="JASAOG010000154">
    <property type="protein sequence ID" value="KAK0047249.1"/>
    <property type="molecule type" value="Genomic_DNA"/>
</dbReference>
<evidence type="ECO:0000259" key="10">
    <source>
        <dbReference type="PROSITE" id="PS50102"/>
    </source>
</evidence>
<accession>A0AAD8B384</accession>
<dbReference type="InterPro" id="IPR034268">
    <property type="entry name" value="RBM25_RRM"/>
</dbReference>
<reference evidence="12" key="1">
    <citation type="journal article" date="2023" name="PLoS Negl. Trop. Dis.">
        <title>A genome sequence for Biomphalaria pfeifferi, the major vector snail for the human-infecting parasite Schistosoma mansoni.</title>
        <authorList>
            <person name="Bu L."/>
            <person name="Lu L."/>
            <person name="Laidemitt M.R."/>
            <person name="Zhang S.M."/>
            <person name="Mutuku M."/>
            <person name="Mkoji G."/>
            <person name="Steinauer M."/>
            <person name="Loker E.S."/>
        </authorList>
    </citation>
    <scope>NUCLEOTIDE SEQUENCE</scope>
    <source>
        <strain evidence="12">KasaAsao</strain>
    </source>
</reference>
<dbReference type="InterPro" id="IPR035979">
    <property type="entry name" value="RBD_domain_sf"/>
</dbReference>
<keyword evidence="13" id="KW-1185">Reference proteome</keyword>
<dbReference type="Gene3D" id="1.20.1390.10">
    <property type="entry name" value="PWI domain"/>
    <property type="match status" value="1"/>
</dbReference>
<dbReference type="InterPro" id="IPR012677">
    <property type="entry name" value="Nucleotide-bd_a/b_plait_sf"/>
</dbReference>
<evidence type="ECO:0000259" key="11">
    <source>
        <dbReference type="PROSITE" id="PS51714"/>
    </source>
</evidence>
<dbReference type="PANTHER" id="PTHR12858:SF1">
    <property type="entry name" value="PRE-RRNA-PROCESSING PROTEIN TSR1 HOMOLOG"/>
    <property type="match status" value="1"/>
</dbReference>
<evidence type="ECO:0000256" key="7">
    <source>
        <dbReference type="PROSITE-ProRule" id="PRU00176"/>
    </source>
</evidence>
<feature type="region of interest" description="Disordered" evidence="8">
    <location>
        <begin position="1173"/>
        <end position="1325"/>
    </location>
</feature>
<feature type="compositionally biased region" description="Basic and acidic residues" evidence="8">
    <location>
        <begin position="1356"/>
        <end position="1416"/>
    </location>
</feature>
<dbReference type="Pfam" id="PF22298">
    <property type="entry name" value="Tsr1_G-like"/>
    <property type="match status" value="1"/>
</dbReference>
<reference evidence="12" key="2">
    <citation type="submission" date="2023-04" db="EMBL/GenBank/DDBJ databases">
        <authorList>
            <person name="Bu L."/>
            <person name="Lu L."/>
            <person name="Laidemitt M.R."/>
            <person name="Zhang S.M."/>
            <person name="Mutuku M."/>
            <person name="Mkoji G."/>
            <person name="Steinauer M."/>
            <person name="Loker E.S."/>
        </authorList>
    </citation>
    <scope>NUCLEOTIDE SEQUENCE</scope>
    <source>
        <strain evidence="12">KasaAsao</strain>
        <tissue evidence="12">Whole Snail</tissue>
    </source>
</reference>
<dbReference type="Pfam" id="PF04950">
    <property type="entry name" value="RIBIOP_C"/>
    <property type="match status" value="1"/>
</dbReference>
<dbReference type="GO" id="GO:0000479">
    <property type="term" value="P:endonucleolytic cleavage of tricistronic rRNA transcript (SSU-rRNA, 5.8S rRNA, LSU-rRNA)"/>
    <property type="evidence" value="ECO:0007669"/>
    <property type="project" value="TreeGrafter"/>
</dbReference>
<dbReference type="GO" id="GO:0003924">
    <property type="term" value="F:GTPase activity"/>
    <property type="evidence" value="ECO:0007669"/>
    <property type="project" value="TreeGrafter"/>
</dbReference>
<dbReference type="PROSITE" id="PS51714">
    <property type="entry name" value="G_BMS1"/>
    <property type="match status" value="1"/>
</dbReference>
<dbReference type="GO" id="GO:0000462">
    <property type="term" value="P:maturation of SSU-rRNA from tricistronic rRNA transcript (SSU-rRNA, 5.8S rRNA, LSU-rRNA)"/>
    <property type="evidence" value="ECO:0007669"/>
    <property type="project" value="TreeGrafter"/>
</dbReference>
<dbReference type="GO" id="GO:0034511">
    <property type="term" value="F:U3 snoRNA binding"/>
    <property type="evidence" value="ECO:0007669"/>
    <property type="project" value="TreeGrafter"/>
</dbReference>
<dbReference type="PANTHER" id="PTHR12858">
    <property type="entry name" value="RIBOSOME BIOGENESIS PROTEIN"/>
    <property type="match status" value="1"/>
</dbReference>
<dbReference type="InterPro" id="IPR000504">
    <property type="entry name" value="RRM_dom"/>
</dbReference>
<protein>
    <recommendedName>
        <fullName evidence="6">Pre-rRNA-processing protein TSR1 homolog</fullName>
    </recommendedName>
</protein>
<name>A0AAD8B384_BIOPF</name>
<feature type="compositionally biased region" description="Basic and acidic residues" evidence="8">
    <location>
        <begin position="1006"/>
        <end position="1044"/>
    </location>
</feature>
<evidence type="ECO:0000256" key="5">
    <source>
        <dbReference type="ARBA" id="ARBA00038288"/>
    </source>
</evidence>
<proteinExistence type="inferred from homology"/>
<dbReference type="Gene3D" id="3.30.70.330">
    <property type="match status" value="1"/>
</dbReference>
<keyword evidence="9" id="KW-1133">Transmembrane helix</keyword>